<feature type="domain" description="Myb/SANT-like DNA-binding" evidence="2">
    <location>
        <begin position="15"/>
        <end position="104"/>
    </location>
</feature>
<evidence type="ECO:0000313" key="3">
    <source>
        <dbReference type="Proteomes" id="UP001652620"/>
    </source>
</evidence>
<evidence type="ECO:0000259" key="2">
    <source>
        <dbReference type="Pfam" id="PF13837"/>
    </source>
</evidence>
<dbReference type="Pfam" id="PF13837">
    <property type="entry name" value="Myb_DNA-bind_4"/>
    <property type="match status" value="1"/>
</dbReference>
<name>A0ABM3J294_BACDO</name>
<dbReference type="Gene3D" id="1.10.10.60">
    <property type="entry name" value="Homeodomain-like"/>
    <property type="match status" value="1"/>
</dbReference>
<reference evidence="3" key="1">
    <citation type="submission" date="2025-05" db="UniProtKB">
        <authorList>
            <consortium name="RefSeq"/>
        </authorList>
    </citation>
    <scope>NUCLEOTIDE SEQUENCE [LARGE SCALE GENOMIC DNA]</scope>
</reference>
<sequence>MHLFNKMATEGESNKKWTHERKSLLLAIRLDMEPDFQSKRKTRVVLWQAVLQKIKDTDLEFSFSRDDISRKFLNLMVTYKRIKKRNNTSGEAATAWEYFDELDKVYGSRSDITVPESNLDSSMSSIFNSLTNENAESADSLFSENIGAAPPRKRSRNVLDFLQNESTYEKELLDDLLKCEKEKIEIEKQKLDEIKKLTKLFYHLISKYPYITFLP</sequence>
<evidence type="ECO:0000313" key="4">
    <source>
        <dbReference type="RefSeq" id="XP_049303351.1"/>
    </source>
</evidence>
<reference evidence="4" key="2">
    <citation type="submission" date="2025-08" db="UniProtKB">
        <authorList>
            <consortium name="RefSeq"/>
        </authorList>
    </citation>
    <scope>IDENTIFICATION</scope>
    <source>
        <tissue evidence="4">Adult</tissue>
    </source>
</reference>
<keyword evidence="3" id="KW-1185">Reference proteome</keyword>
<dbReference type="InterPro" id="IPR044822">
    <property type="entry name" value="Myb_DNA-bind_4"/>
</dbReference>
<gene>
    <name evidence="4" type="primary">LOC125776232</name>
</gene>
<organism evidence="3 4">
    <name type="scientific">Bactrocera dorsalis</name>
    <name type="common">Oriental fruit fly</name>
    <name type="synonym">Dacus dorsalis</name>
    <dbReference type="NCBI Taxonomy" id="27457"/>
    <lineage>
        <taxon>Eukaryota</taxon>
        <taxon>Metazoa</taxon>
        <taxon>Ecdysozoa</taxon>
        <taxon>Arthropoda</taxon>
        <taxon>Hexapoda</taxon>
        <taxon>Insecta</taxon>
        <taxon>Pterygota</taxon>
        <taxon>Neoptera</taxon>
        <taxon>Endopterygota</taxon>
        <taxon>Diptera</taxon>
        <taxon>Brachycera</taxon>
        <taxon>Muscomorpha</taxon>
        <taxon>Tephritoidea</taxon>
        <taxon>Tephritidae</taxon>
        <taxon>Bactrocera</taxon>
        <taxon>Bactrocera</taxon>
    </lineage>
</organism>
<feature type="coiled-coil region" evidence="1">
    <location>
        <begin position="169"/>
        <end position="197"/>
    </location>
</feature>
<proteinExistence type="predicted"/>
<dbReference type="Proteomes" id="UP001652620">
    <property type="component" value="Chromosome 2"/>
</dbReference>
<keyword evidence="1" id="KW-0175">Coiled coil</keyword>
<dbReference type="GeneID" id="125776232"/>
<accession>A0ABM3J294</accession>
<evidence type="ECO:0000256" key="1">
    <source>
        <dbReference type="SAM" id="Coils"/>
    </source>
</evidence>
<protein>
    <submittedName>
        <fullName evidence="4">Uncharacterized protein LOC125776232</fullName>
    </submittedName>
</protein>
<dbReference type="RefSeq" id="XP_049303351.1">
    <property type="nucleotide sequence ID" value="XM_049447394.1"/>
</dbReference>